<dbReference type="SUPFAM" id="SSF52540">
    <property type="entry name" value="P-loop containing nucleoside triphosphate hydrolases"/>
    <property type="match status" value="1"/>
</dbReference>
<dbReference type="PANTHER" id="PTHR37816:SF2">
    <property type="entry name" value="DNA TOPOLOGY MODULATION PROTEIN FLAR-RELATED PROTEIN"/>
    <property type="match status" value="1"/>
</dbReference>
<organism evidence="1 2">
    <name type="scientific">Roseomonas indoligenes</name>
    <dbReference type="NCBI Taxonomy" id="2820811"/>
    <lineage>
        <taxon>Bacteria</taxon>
        <taxon>Pseudomonadati</taxon>
        <taxon>Pseudomonadota</taxon>
        <taxon>Alphaproteobacteria</taxon>
        <taxon>Acetobacterales</taxon>
        <taxon>Roseomonadaceae</taxon>
        <taxon>Roseomonas</taxon>
    </lineage>
</organism>
<dbReference type="EMBL" id="JAGIZA010000002">
    <property type="protein sequence ID" value="MBP0492010.1"/>
    <property type="molecule type" value="Genomic_DNA"/>
</dbReference>
<keyword evidence="2" id="KW-1185">Reference proteome</keyword>
<sequence length="184" mass="19598">MARIHILGASGSGTTTLGAALAGSLGVPHFDTDAFFWVPTDPPFTTQRPVAERLGMLKGRLSALPGWILSGSATGWGDPLVPLYDLIVFLTLDPALRMERLRRREEARYAGRIAQGGDMAEGSAAFLAWAAAYDTAGSEQRSRVGQERWLAAQAVPVLRLDSSAPVAELLSAVVARLPEEGRTA</sequence>
<dbReference type="Proteomes" id="UP000677537">
    <property type="component" value="Unassembled WGS sequence"/>
</dbReference>
<evidence type="ECO:0008006" key="3">
    <source>
        <dbReference type="Google" id="ProtNLM"/>
    </source>
</evidence>
<accession>A0A940S4I2</accession>
<gene>
    <name evidence="1" type="ORF">J5Y10_04375</name>
</gene>
<dbReference type="PANTHER" id="PTHR37816">
    <property type="entry name" value="YALI0E33011P"/>
    <property type="match status" value="1"/>
</dbReference>
<dbReference type="Gene3D" id="3.40.50.300">
    <property type="entry name" value="P-loop containing nucleotide triphosphate hydrolases"/>
    <property type="match status" value="1"/>
</dbReference>
<evidence type="ECO:0000313" key="2">
    <source>
        <dbReference type="Proteomes" id="UP000677537"/>
    </source>
</evidence>
<protein>
    <recommendedName>
        <fullName evidence="3">Adenylate kinase</fullName>
    </recommendedName>
</protein>
<dbReference type="InterPro" id="IPR052922">
    <property type="entry name" value="Cytidylate_Kinase-2"/>
</dbReference>
<proteinExistence type="predicted"/>
<dbReference type="RefSeq" id="WP_209371079.1">
    <property type="nucleotide sequence ID" value="NZ_JAGIZA010000002.1"/>
</dbReference>
<comment type="caution">
    <text evidence="1">The sequence shown here is derived from an EMBL/GenBank/DDBJ whole genome shotgun (WGS) entry which is preliminary data.</text>
</comment>
<dbReference type="AlphaFoldDB" id="A0A940S4I2"/>
<reference evidence="1" key="1">
    <citation type="submission" date="2021-03" db="EMBL/GenBank/DDBJ databases">
        <authorList>
            <person name="So Y."/>
        </authorList>
    </citation>
    <scope>NUCLEOTIDE SEQUENCE</scope>
    <source>
        <strain evidence="1">SG15</strain>
    </source>
</reference>
<evidence type="ECO:0000313" key="1">
    <source>
        <dbReference type="EMBL" id="MBP0492010.1"/>
    </source>
</evidence>
<dbReference type="InterPro" id="IPR027417">
    <property type="entry name" value="P-loop_NTPase"/>
</dbReference>
<name>A0A940S4I2_9PROT</name>
<dbReference type="NCBIfam" id="NF004861">
    <property type="entry name" value="PRK06217.1"/>
    <property type="match status" value="1"/>
</dbReference>